<dbReference type="Proteomes" id="UP001254608">
    <property type="component" value="Unassembled WGS sequence"/>
</dbReference>
<dbReference type="InterPro" id="IPR003846">
    <property type="entry name" value="SelO"/>
</dbReference>
<keyword evidence="5 8" id="KW-0547">Nucleotide-binding</keyword>
<gene>
    <name evidence="8" type="primary">ydiU</name>
    <name evidence="8" type="synonym">selO</name>
    <name evidence="9" type="ORF">RM530_09890</name>
</gene>
<feature type="binding site" evidence="8">
    <location>
        <position position="105"/>
    </location>
    <ligand>
        <name>ATP</name>
        <dbReference type="ChEBI" id="CHEBI:30616"/>
    </ligand>
</feature>
<keyword evidence="2 8" id="KW-0808">Transferase</keyword>
<evidence type="ECO:0000256" key="3">
    <source>
        <dbReference type="ARBA" id="ARBA00022695"/>
    </source>
</evidence>
<evidence type="ECO:0000256" key="5">
    <source>
        <dbReference type="ARBA" id="ARBA00022741"/>
    </source>
</evidence>
<comment type="catalytic activity">
    <reaction evidence="8">
        <text>L-histidyl-[protein] + UTP = N(tele)-(5'-uridylyl)-L-histidyl-[protein] + diphosphate</text>
        <dbReference type="Rhea" id="RHEA:83891"/>
        <dbReference type="Rhea" id="RHEA-COMP:9745"/>
        <dbReference type="Rhea" id="RHEA-COMP:20239"/>
        <dbReference type="ChEBI" id="CHEBI:29979"/>
        <dbReference type="ChEBI" id="CHEBI:33019"/>
        <dbReference type="ChEBI" id="CHEBI:46398"/>
        <dbReference type="ChEBI" id="CHEBI:233474"/>
    </reaction>
</comment>
<feature type="binding site" evidence="8">
    <location>
        <position position="107"/>
    </location>
    <ligand>
        <name>ATP</name>
        <dbReference type="ChEBI" id="CHEBI:30616"/>
    </ligand>
</feature>
<evidence type="ECO:0000313" key="10">
    <source>
        <dbReference type="Proteomes" id="UP001254608"/>
    </source>
</evidence>
<dbReference type="RefSeq" id="WP_311365065.1">
    <property type="nucleotide sequence ID" value="NZ_JAVRIC010000012.1"/>
</dbReference>
<keyword evidence="3 8" id="KW-0548">Nucleotidyltransferase</keyword>
<dbReference type="EC" id="2.7.7.108" evidence="8"/>
<organism evidence="9 10">
    <name type="scientific">Banduia mediterranea</name>
    <dbReference type="NCBI Taxonomy" id="3075609"/>
    <lineage>
        <taxon>Bacteria</taxon>
        <taxon>Pseudomonadati</taxon>
        <taxon>Pseudomonadota</taxon>
        <taxon>Gammaproteobacteria</taxon>
        <taxon>Nevskiales</taxon>
        <taxon>Algiphilaceae</taxon>
        <taxon>Banduia</taxon>
    </lineage>
</organism>
<feature type="binding site" evidence="8">
    <location>
        <position position="277"/>
    </location>
    <ligand>
        <name>Mg(2+)</name>
        <dbReference type="ChEBI" id="CHEBI:18420"/>
    </ligand>
</feature>
<dbReference type="HAMAP" id="MF_00692">
    <property type="entry name" value="SelO"/>
    <property type="match status" value="1"/>
</dbReference>
<keyword evidence="6 8" id="KW-0067">ATP-binding</keyword>
<feature type="binding site" evidence="8">
    <location>
        <position position="128"/>
    </location>
    <ligand>
        <name>ATP</name>
        <dbReference type="ChEBI" id="CHEBI:30616"/>
    </ligand>
</feature>
<comment type="cofactor">
    <cofactor evidence="8">
        <name>Mg(2+)</name>
        <dbReference type="ChEBI" id="CHEBI:18420"/>
    </cofactor>
    <cofactor evidence="8">
        <name>Mn(2+)</name>
        <dbReference type="ChEBI" id="CHEBI:29035"/>
    </cofactor>
</comment>
<dbReference type="PANTHER" id="PTHR32057">
    <property type="entry name" value="PROTEIN ADENYLYLTRANSFERASE SELO, MITOCHONDRIAL"/>
    <property type="match status" value="1"/>
</dbReference>
<evidence type="ECO:0000256" key="2">
    <source>
        <dbReference type="ARBA" id="ARBA00022679"/>
    </source>
</evidence>
<evidence type="ECO:0000256" key="6">
    <source>
        <dbReference type="ARBA" id="ARBA00022840"/>
    </source>
</evidence>
<comment type="caution">
    <text evidence="9">The sequence shown here is derived from an EMBL/GenBank/DDBJ whole genome shotgun (WGS) entry which is preliminary data.</text>
</comment>
<feature type="binding site" evidence="8">
    <location>
        <position position="140"/>
    </location>
    <ligand>
        <name>ATP</name>
        <dbReference type="ChEBI" id="CHEBI:30616"/>
    </ligand>
</feature>
<keyword evidence="4 8" id="KW-0479">Metal-binding</keyword>
<dbReference type="EC" id="2.7.7.-" evidence="8"/>
<name>A0ABU2WIH5_9GAMM</name>
<comment type="catalytic activity">
    <reaction evidence="8">
        <text>L-threonyl-[protein] + ATP = 3-O-(5'-adenylyl)-L-threonyl-[protein] + diphosphate</text>
        <dbReference type="Rhea" id="RHEA:54292"/>
        <dbReference type="Rhea" id="RHEA-COMP:11060"/>
        <dbReference type="Rhea" id="RHEA-COMP:13847"/>
        <dbReference type="ChEBI" id="CHEBI:30013"/>
        <dbReference type="ChEBI" id="CHEBI:30616"/>
        <dbReference type="ChEBI" id="CHEBI:33019"/>
        <dbReference type="ChEBI" id="CHEBI:138113"/>
        <dbReference type="EC" id="2.7.7.108"/>
    </reaction>
</comment>
<keyword evidence="8" id="KW-0464">Manganese</keyword>
<proteinExistence type="inferred from homology"/>
<evidence type="ECO:0000256" key="8">
    <source>
        <dbReference type="HAMAP-Rule" id="MF_00692"/>
    </source>
</evidence>
<comment type="catalytic activity">
    <reaction evidence="8">
        <text>L-seryl-[protein] + UTP = O-(5'-uridylyl)-L-seryl-[protein] + diphosphate</text>
        <dbReference type="Rhea" id="RHEA:64604"/>
        <dbReference type="Rhea" id="RHEA-COMP:9863"/>
        <dbReference type="Rhea" id="RHEA-COMP:16635"/>
        <dbReference type="ChEBI" id="CHEBI:29999"/>
        <dbReference type="ChEBI" id="CHEBI:33019"/>
        <dbReference type="ChEBI" id="CHEBI:46398"/>
        <dbReference type="ChEBI" id="CHEBI:156051"/>
    </reaction>
</comment>
<feature type="binding site" evidence="8">
    <location>
        <position position="198"/>
    </location>
    <ligand>
        <name>ATP</name>
        <dbReference type="ChEBI" id="CHEBI:30616"/>
    </ligand>
</feature>
<feature type="binding site" evidence="8">
    <location>
        <position position="141"/>
    </location>
    <ligand>
        <name>ATP</name>
        <dbReference type="ChEBI" id="CHEBI:30616"/>
    </ligand>
</feature>
<feature type="binding site" evidence="8">
    <location>
        <position position="268"/>
    </location>
    <ligand>
        <name>Mg(2+)</name>
        <dbReference type="ChEBI" id="CHEBI:18420"/>
    </ligand>
</feature>
<feature type="binding site" evidence="8">
    <location>
        <position position="277"/>
    </location>
    <ligand>
        <name>ATP</name>
        <dbReference type="ChEBI" id="CHEBI:30616"/>
    </ligand>
</feature>
<reference evidence="9 10" key="1">
    <citation type="submission" date="2023-09" db="EMBL/GenBank/DDBJ databases">
        <authorList>
            <person name="Rey-Velasco X."/>
        </authorList>
    </citation>
    <scope>NUCLEOTIDE SEQUENCE [LARGE SCALE GENOMIC DNA]</scope>
    <source>
        <strain evidence="9 10">W345</strain>
    </source>
</reference>
<keyword evidence="7 8" id="KW-0460">Magnesium</keyword>
<dbReference type="EMBL" id="JAVRIC010000012">
    <property type="protein sequence ID" value="MDT0497672.1"/>
    <property type="molecule type" value="Genomic_DNA"/>
</dbReference>
<keyword evidence="10" id="KW-1185">Reference proteome</keyword>
<evidence type="ECO:0000256" key="4">
    <source>
        <dbReference type="ARBA" id="ARBA00022723"/>
    </source>
</evidence>
<feature type="active site" description="Proton acceptor" evidence="8">
    <location>
        <position position="267"/>
    </location>
</feature>
<feature type="binding site" evidence="8">
    <location>
        <position position="108"/>
    </location>
    <ligand>
        <name>ATP</name>
        <dbReference type="ChEBI" id="CHEBI:30616"/>
    </ligand>
</feature>
<sequence length="508" mass="57491">MRPDDPRDERSPLRPDITLPGLNPQNRFVTLGEDYFSRVEPEPLPDARLLHVNRDLAAELGLSPDSLDSPEFLALMSGNARLSGGCEIATVYAGHQFGVFVPQLGDGRAILLAQVQDTQGRWQDIQLKGAGPTPYSRFADGRAVLRSSIREYLAGSALHHLGIPSTRALSLVGSSLPLRRETIESAAVISRVAPCHVRFGQFEFFYYQGRHEALAPLADQVIEQHFPELFEHPQRHAAWLRIVVERSARLMAQWQTVGFCHGVMNTDNFSVLGLTLDYGPYGFLDAFDAHHICNHTDEGGRYAYDRQPEVGHWNCSRLLQACLPLLHEVPEQAVEIAQAILDAFPPTYTEAVTRRWRAKLGLVAEESDDPELINRLLTIMHRSRADFTRSFRMLSELESATDAAPRLRDYVGDLEAFDAWLDDYRARLRREHSDDAQRRQNMNAVNPKYVLRNWMAQGAIEQAQQGDATEIDRLMRLLARPYDEQPDMERYFAEPPAWAQHIEVSCSS</sequence>
<dbReference type="PANTHER" id="PTHR32057:SF14">
    <property type="entry name" value="PROTEIN ADENYLYLTRANSFERASE SELO, MITOCHONDRIAL"/>
    <property type="match status" value="1"/>
</dbReference>
<dbReference type="NCBIfam" id="NF000658">
    <property type="entry name" value="PRK00029.1"/>
    <property type="match status" value="1"/>
</dbReference>
<comment type="catalytic activity">
    <reaction evidence="8">
        <text>L-tyrosyl-[protein] + ATP = O-(5'-adenylyl)-L-tyrosyl-[protein] + diphosphate</text>
        <dbReference type="Rhea" id="RHEA:54288"/>
        <dbReference type="Rhea" id="RHEA-COMP:10136"/>
        <dbReference type="Rhea" id="RHEA-COMP:13846"/>
        <dbReference type="ChEBI" id="CHEBI:30616"/>
        <dbReference type="ChEBI" id="CHEBI:33019"/>
        <dbReference type="ChEBI" id="CHEBI:46858"/>
        <dbReference type="ChEBI" id="CHEBI:83624"/>
        <dbReference type="EC" id="2.7.7.108"/>
    </reaction>
</comment>
<comment type="catalytic activity">
    <reaction evidence="8">
        <text>L-tyrosyl-[protein] + UTP = O-(5'-uridylyl)-L-tyrosyl-[protein] + diphosphate</text>
        <dbReference type="Rhea" id="RHEA:83887"/>
        <dbReference type="Rhea" id="RHEA-COMP:10136"/>
        <dbReference type="Rhea" id="RHEA-COMP:20238"/>
        <dbReference type="ChEBI" id="CHEBI:33019"/>
        <dbReference type="ChEBI" id="CHEBI:46398"/>
        <dbReference type="ChEBI" id="CHEBI:46858"/>
        <dbReference type="ChEBI" id="CHEBI:90602"/>
    </reaction>
</comment>
<feature type="binding site" evidence="8">
    <location>
        <position position="191"/>
    </location>
    <ligand>
        <name>ATP</name>
        <dbReference type="ChEBI" id="CHEBI:30616"/>
    </ligand>
</feature>
<evidence type="ECO:0000256" key="1">
    <source>
        <dbReference type="ARBA" id="ARBA00009747"/>
    </source>
</evidence>
<evidence type="ECO:0000313" key="9">
    <source>
        <dbReference type="EMBL" id="MDT0497672.1"/>
    </source>
</evidence>
<accession>A0ABU2WIH5</accession>
<comment type="catalytic activity">
    <reaction evidence="8">
        <text>L-seryl-[protein] + ATP = 3-O-(5'-adenylyl)-L-seryl-[protein] + diphosphate</text>
        <dbReference type="Rhea" id="RHEA:58120"/>
        <dbReference type="Rhea" id="RHEA-COMP:9863"/>
        <dbReference type="Rhea" id="RHEA-COMP:15073"/>
        <dbReference type="ChEBI" id="CHEBI:29999"/>
        <dbReference type="ChEBI" id="CHEBI:30616"/>
        <dbReference type="ChEBI" id="CHEBI:33019"/>
        <dbReference type="ChEBI" id="CHEBI:142516"/>
        <dbReference type="EC" id="2.7.7.108"/>
    </reaction>
</comment>
<comment type="function">
    <text evidence="8">Nucleotidyltransferase involved in the post-translational modification of proteins. It can catalyze the addition of adenosine monophosphate (AMP) or uridine monophosphate (UMP) to a protein, resulting in modifications known as AMPylation and UMPylation.</text>
</comment>
<protein>
    <recommendedName>
        <fullName evidence="8">Protein nucleotidyltransferase YdiU</fullName>
        <ecNumber evidence="8">2.7.7.-</ecNumber>
    </recommendedName>
    <alternativeName>
        <fullName evidence="8">Protein adenylyltransferase YdiU</fullName>
        <ecNumber evidence="8">2.7.7.108</ecNumber>
    </alternativeName>
    <alternativeName>
        <fullName evidence="8">Protein uridylyltransferase YdiU</fullName>
        <ecNumber evidence="8">2.7.7.-</ecNumber>
    </alternativeName>
</protein>
<comment type="similarity">
    <text evidence="1 8">Belongs to the SELO family.</text>
</comment>
<dbReference type="Pfam" id="PF02696">
    <property type="entry name" value="SelO"/>
    <property type="match status" value="1"/>
</dbReference>
<evidence type="ECO:0000256" key="7">
    <source>
        <dbReference type="ARBA" id="ARBA00022842"/>
    </source>
</evidence>